<organism evidence="1 2">
    <name type="scientific">Sphenostylis stenocarpa</name>
    <dbReference type="NCBI Taxonomy" id="92480"/>
    <lineage>
        <taxon>Eukaryota</taxon>
        <taxon>Viridiplantae</taxon>
        <taxon>Streptophyta</taxon>
        <taxon>Embryophyta</taxon>
        <taxon>Tracheophyta</taxon>
        <taxon>Spermatophyta</taxon>
        <taxon>Magnoliopsida</taxon>
        <taxon>eudicotyledons</taxon>
        <taxon>Gunneridae</taxon>
        <taxon>Pentapetalae</taxon>
        <taxon>rosids</taxon>
        <taxon>fabids</taxon>
        <taxon>Fabales</taxon>
        <taxon>Fabaceae</taxon>
        <taxon>Papilionoideae</taxon>
        <taxon>50 kb inversion clade</taxon>
        <taxon>NPAAA clade</taxon>
        <taxon>indigoferoid/millettioid clade</taxon>
        <taxon>Phaseoleae</taxon>
        <taxon>Sphenostylis</taxon>
    </lineage>
</organism>
<name>A0AA86T5M8_9FABA</name>
<dbReference type="EMBL" id="OY731406">
    <property type="protein sequence ID" value="CAJ1974898.1"/>
    <property type="molecule type" value="Genomic_DNA"/>
</dbReference>
<dbReference type="AlphaFoldDB" id="A0AA86T5M8"/>
<dbReference type="Proteomes" id="UP001189624">
    <property type="component" value="Chromosome 9"/>
</dbReference>
<feature type="non-terminal residue" evidence="1">
    <location>
        <position position="1"/>
    </location>
</feature>
<accession>A0AA86T5M8</accession>
<sequence length="53" mass="6111">LSLDVMESMTFVKHTRHMNVRILRLDEAPLLLGSGVLPREAQQGRELCCVYRQ</sequence>
<reference evidence="1" key="1">
    <citation type="submission" date="2023-10" db="EMBL/GenBank/DDBJ databases">
        <authorList>
            <person name="Domelevo Entfellner J.-B."/>
        </authorList>
    </citation>
    <scope>NUCLEOTIDE SEQUENCE</scope>
</reference>
<keyword evidence="2" id="KW-1185">Reference proteome</keyword>
<proteinExistence type="predicted"/>
<evidence type="ECO:0000313" key="1">
    <source>
        <dbReference type="EMBL" id="CAJ1974898.1"/>
    </source>
</evidence>
<protein>
    <submittedName>
        <fullName evidence="1">Uncharacterized protein</fullName>
    </submittedName>
</protein>
<gene>
    <name evidence="1" type="ORF">AYBTSS11_LOCUS26985</name>
</gene>
<feature type="non-terminal residue" evidence="1">
    <location>
        <position position="53"/>
    </location>
</feature>
<dbReference type="Gramene" id="rna-AYBTSS11_LOCUS26985">
    <property type="protein sequence ID" value="CAJ1974898.1"/>
    <property type="gene ID" value="gene-AYBTSS11_LOCUS26985"/>
</dbReference>
<evidence type="ECO:0000313" key="2">
    <source>
        <dbReference type="Proteomes" id="UP001189624"/>
    </source>
</evidence>